<protein>
    <submittedName>
        <fullName evidence="1">Predicted membrane protein</fullName>
    </submittedName>
</protein>
<gene>
    <name evidence="1" type="ordered locus">CA_C3693</name>
</gene>
<organism evidence="1 2">
    <name type="scientific">Clostridium acetobutylicum (strain ATCC 824 / DSM 792 / JCM 1419 / IAM 19013 / LMG 5710 / NBRC 13948 / NRRL B-527 / VKM B-1787 / 2291 / W)</name>
    <dbReference type="NCBI Taxonomy" id="272562"/>
    <lineage>
        <taxon>Bacteria</taxon>
        <taxon>Bacillati</taxon>
        <taxon>Bacillota</taxon>
        <taxon>Clostridia</taxon>
        <taxon>Eubacteriales</taxon>
        <taxon>Clostridiaceae</taxon>
        <taxon>Clostridium</taxon>
    </lineage>
</organism>
<proteinExistence type="predicted"/>
<evidence type="ECO:0000313" key="1">
    <source>
        <dbReference type="EMBL" id="AAK81614.1"/>
    </source>
</evidence>
<keyword evidence="2" id="KW-1185">Reference proteome</keyword>
<accession>Q97CZ6</accession>
<reference evidence="1 2" key="1">
    <citation type="journal article" date="2001" name="J. Bacteriol.">
        <title>Genome sequence and comparative analysis of the solvent-producing bacterium Clostridium acetobutylicum.</title>
        <authorList>
            <person name="Nolling J."/>
            <person name="Breton G."/>
            <person name="Omelchenko M.V."/>
            <person name="Makarova K.S."/>
            <person name="Zeng Q."/>
            <person name="Gibson R."/>
            <person name="Lee H.M."/>
            <person name="Dubois J."/>
            <person name="Qiu D."/>
            <person name="Hitti J."/>
            <person name="Wolf Y.I."/>
            <person name="Tatusov R.L."/>
            <person name="Sabathe F."/>
            <person name="Doucette-Stamm L."/>
            <person name="Soucaille P."/>
            <person name="Daly M.J."/>
            <person name="Bennett G.N."/>
            <person name="Koonin E.V."/>
            <person name="Smith D.R."/>
        </authorList>
    </citation>
    <scope>NUCLEOTIDE SEQUENCE [LARGE SCALE GENOMIC DNA]</scope>
    <source>
        <strain evidence="2">ATCC 824 / DSM 792 / JCM 1419 / LMG 5710 / VKM B-1787</strain>
    </source>
</reference>
<dbReference type="HOGENOM" id="CLU_3267775_0_0_9"/>
<dbReference type="AlphaFoldDB" id="Q97CZ6"/>
<dbReference type="STRING" id="272562.CA_C3693"/>
<dbReference type="PIR" id="C97353">
    <property type="entry name" value="C97353"/>
</dbReference>
<name>Q97CZ6_CLOAB</name>
<sequence length="41" mass="4659">MGNMNSRVKKLLFLVLCSFIIIGYLSVNHISVLASYPGWSW</sequence>
<dbReference type="KEGG" id="cac:CA_C3693"/>
<dbReference type="EMBL" id="AE001437">
    <property type="protein sequence ID" value="AAK81614.1"/>
    <property type="molecule type" value="Genomic_DNA"/>
</dbReference>
<dbReference type="Proteomes" id="UP000000814">
    <property type="component" value="Chromosome"/>
</dbReference>
<evidence type="ECO:0000313" key="2">
    <source>
        <dbReference type="Proteomes" id="UP000000814"/>
    </source>
</evidence>